<dbReference type="SMART" id="SM00729">
    <property type="entry name" value="Elp3"/>
    <property type="match status" value="1"/>
</dbReference>
<dbReference type="InterPro" id="IPR036522">
    <property type="entry name" value="MoaC_sf"/>
</dbReference>
<dbReference type="InterPro" id="IPR047594">
    <property type="entry name" value="MoaC_bact/euk"/>
</dbReference>
<keyword evidence="6" id="KW-0004">4Fe-4S</keyword>
<reference evidence="17 18" key="1">
    <citation type="submission" date="2023-09" db="EMBL/GenBank/DDBJ databases">
        <title>Genomes of two closely related lineages of the louse Polyplax serrata with different host specificities.</title>
        <authorList>
            <person name="Martinu J."/>
            <person name="Tarabai H."/>
            <person name="Stefka J."/>
            <person name="Hypsa V."/>
        </authorList>
    </citation>
    <scope>NUCLEOTIDE SEQUENCE [LARGE SCALE GENOMIC DNA]</scope>
    <source>
        <strain evidence="17">98ZLc_SE</strain>
    </source>
</reference>
<evidence type="ECO:0000256" key="11">
    <source>
        <dbReference type="ARBA" id="ARBA00023014"/>
    </source>
</evidence>
<evidence type="ECO:0000256" key="13">
    <source>
        <dbReference type="ARBA" id="ARBA00023150"/>
    </source>
</evidence>
<name>A0ABR1BGZ4_POLSC</name>
<evidence type="ECO:0000256" key="3">
    <source>
        <dbReference type="ARBA" id="ARBA00005046"/>
    </source>
</evidence>
<dbReference type="InterPro" id="IPR013785">
    <property type="entry name" value="Aldolase_TIM"/>
</dbReference>
<dbReference type="InterPro" id="IPR007197">
    <property type="entry name" value="rSAM"/>
</dbReference>
<dbReference type="PROSITE" id="PS51918">
    <property type="entry name" value="RADICAL_SAM"/>
    <property type="match status" value="1"/>
</dbReference>
<dbReference type="PANTHER" id="PTHR22960:SF0">
    <property type="entry name" value="MOLYBDENUM COFACTOR BIOSYNTHESIS PROTEIN 1"/>
    <property type="match status" value="1"/>
</dbReference>
<comment type="cofactor">
    <cofactor evidence="2">
        <name>[4Fe-4S] cluster</name>
        <dbReference type="ChEBI" id="CHEBI:49883"/>
    </cofactor>
</comment>
<keyword evidence="12" id="KW-0342">GTP-binding</keyword>
<dbReference type="InterPro" id="IPR050105">
    <property type="entry name" value="MoCo_biosynth_MoaA/MoaC"/>
</dbReference>
<dbReference type="Gene3D" id="3.30.70.640">
    <property type="entry name" value="Molybdopterin cofactor biosynthesis C (MoaC) domain"/>
    <property type="match status" value="1"/>
</dbReference>
<dbReference type="CDD" id="cd01420">
    <property type="entry name" value="MoaC_PE"/>
    <property type="match status" value="1"/>
</dbReference>
<dbReference type="CDD" id="cd01335">
    <property type="entry name" value="Radical_SAM"/>
    <property type="match status" value="1"/>
</dbReference>
<dbReference type="SUPFAM" id="SSF55040">
    <property type="entry name" value="Molybdenum cofactor biosynthesis protein C, MoaC"/>
    <property type="match status" value="1"/>
</dbReference>
<evidence type="ECO:0000313" key="17">
    <source>
        <dbReference type="EMBL" id="KAK6641018.1"/>
    </source>
</evidence>
<dbReference type="SFLD" id="SFLDG01067">
    <property type="entry name" value="SPASM/twitch_domain_containing"/>
    <property type="match status" value="1"/>
</dbReference>
<dbReference type="InterPro" id="IPR013483">
    <property type="entry name" value="MoaA"/>
</dbReference>
<evidence type="ECO:0000256" key="8">
    <source>
        <dbReference type="ARBA" id="ARBA00022723"/>
    </source>
</evidence>
<evidence type="ECO:0000313" key="18">
    <source>
        <dbReference type="Proteomes" id="UP001359485"/>
    </source>
</evidence>
<evidence type="ECO:0000256" key="1">
    <source>
        <dbReference type="ARBA" id="ARBA00001637"/>
    </source>
</evidence>
<evidence type="ECO:0000256" key="14">
    <source>
        <dbReference type="ARBA" id="ARBA00023239"/>
    </source>
</evidence>
<evidence type="ECO:0000256" key="10">
    <source>
        <dbReference type="ARBA" id="ARBA00023004"/>
    </source>
</evidence>
<dbReference type="Proteomes" id="UP001359485">
    <property type="component" value="Unassembled WGS sequence"/>
</dbReference>
<gene>
    <name evidence="17" type="ORF">RUM44_012717</name>
</gene>
<comment type="catalytic activity">
    <reaction evidence="15">
        <text>GTP + AH2 + S-adenosyl-L-methionine = (8S)-3',8-cyclo-7,8-dihydroguanosine 5'-triphosphate + 5'-deoxyadenosine + L-methionine + A + H(+)</text>
        <dbReference type="Rhea" id="RHEA:49576"/>
        <dbReference type="ChEBI" id="CHEBI:13193"/>
        <dbReference type="ChEBI" id="CHEBI:15378"/>
        <dbReference type="ChEBI" id="CHEBI:17319"/>
        <dbReference type="ChEBI" id="CHEBI:17499"/>
        <dbReference type="ChEBI" id="CHEBI:37565"/>
        <dbReference type="ChEBI" id="CHEBI:57844"/>
        <dbReference type="ChEBI" id="CHEBI:59789"/>
        <dbReference type="ChEBI" id="CHEBI:131766"/>
        <dbReference type="EC" id="4.1.99.22"/>
    </reaction>
</comment>
<dbReference type="Pfam" id="PF06463">
    <property type="entry name" value="Mob_synth_C"/>
    <property type="match status" value="1"/>
</dbReference>
<evidence type="ECO:0000256" key="12">
    <source>
        <dbReference type="ARBA" id="ARBA00023134"/>
    </source>
</evidence>
<dbReference type="SUPFAM" id="SSF102114">
    <property type="entry name" value="Radical SAM enzymes"/>
    <property type="match status" value="1"/>
</dbReference>
<dbReference type="Gene3D" id="3.20.20.70">
    <property type="entry name" value="Aldolase class I"/>
    <property type="match status" value="1"/>
</dbReference>
<evidence type="ECO:0000256" key="2">
    <source>
        <dbReference type="ARBA" id="ARBA00001966"/>
    </source>
</evidence>
<sequence>MLRAPLSLTRIFARLTYSAASSESIAQKELNSEEKNPLTDTFGRFHTYLRISLTERCNLRCNYCMPEEGVSLSHKSDLLTTEEILILADLFVRQGIRKIRLTGGEPTVRKDLPQLIGGLKQLKGLTEGVSITTNGLMLTKQLVGLQRAGLDGLNISLDTLKPKKFEMITRRKGWERVMAGIDLALQLGYDPVKINCVVMNGVNDDEILDFVNLTSNRNIDVRFIEYMPFDGNKWSKEKIIPYGFMIKQIMKEYPNLQRLKDGANDTSKAYKVPNHKGQIGFITSMSDHFCDSCNRLRLTADGNLKVCLFGNTEVSLRDALRGQCNESDLVSLISAAVKRKKKQHAGGRISAKQKVRHSSYFIFQLPAQKQKLGVRTMLTSQHLTHTDEKGKAKMVDVSNKDVTLRKATAEGIIHVGPVVAKLIQQNNLKKGDALPIARLAGIMAAKKTSELIPLCHNINLNNVEMEAHLQGESVVITSKVTCEGKTGVEMEALTAVSIAALTVYDMCKAVSHDMKIQEIKLIQKSGGKRDYQR</sequence>
<keyword evidence="13" id="KW-0501">Molybdenum cofactor biosynthesis</keyword>
<comment type="pathway">
    <text evidence="3">Cofactor biosynthesis; molybdopterin biosynthesis.</text>
</comment>
<dbReference type="Pfam" id="PF01967">
    <property type="entry name" value="MoaC"/>
    <property type="match status" value="1"/>
</dbReference>
<dbReference type="InterPro" id="IPR023045">
    <property type="entry name" value="MoaC"/>
</dbReference>
<dbReference type="InterPro" id="IPR002820">
    <property type="entry name" value="Mopterin_CF_biosynth-C_dom"/>
</dbReference>
<dbReference type="NCBIfam" id="TIGR02666">
    <property type="entry name" value="moaA"/>
    <property type="match status" value="1"/>
</dbReference>
<comment type="caution">
    <text evidence="17">The sequence shown here is derived from an EMBL/GenBank/DDBJ whole genome shotgun (WGS) entry which is preliminary data.</text>
</comment>
<keyword evidence="8" id="KW-0479">Metal-binding</keyword>
<keyword evidence="10" id="KW-0408">Iron</keyword>
<keyword evidence="11" id="KW-0411">Iron-sulfur</keyword>
<keyword evidence="18" id="KW-1185">Reference proteome</keyword>
<dbReference type="PROSITE" id="PS01305">
    <property type="entry name" value="MOAA_NIFB_PQQE"/>
    <property type="match status" value="1"/>
</dbReference>
<dbReference type="EMBL" id="JAWJWF010000001">
    <property type="protein sequence ID" value="KAK6641018.1"/>
    <property type="molecule type" value="Genomic_DNA"/>
</dbReference>
<keyword evidence="7" id="KW-0949">S-adenosyl-L-methionine</keyword>
<dbReference type="Pfam" id="PF04055">
    <property type="entry name" value="Radical_SAM"/>
    <property type="match status" value="1"/>
</dbReference>
<keyword evidence="9" id="KW-0547">Nucleotide-binding</keyword>
<evidence type="ECO:0000256" key="5">
    <source>
        <dbReference type="ARBA" id="ARBA00009862"/>
    </source>
</evidence>
<protein>
    <recommendedName>
        <fullName evidence="16">Radical SAM core domain-containing protein</fullName>
    </recommendedName>
</protein>
<dbReference type="HAMAP" id="MF_01225_B">
    <property type="entry name" value="MoaA_B"/>
    <property type="match status" value="1"/>
</dbReference>
<dbReference type="InterPro" id="IPR010505">
    <property type="entry name" value="MoaA_twitch"/>
</dbReference>
<dbReference type="CDD" id="cd21117">
    <property type="entry name" value="Twitch_MoaA"/>
    <property type="match status" value="1"/>
</dbReference>
<evidence type="ECO:0000256" key="6">
    <source>
        <dbReference type="ARBA" id="ARBA00022485"/>
    </source>
</evidence>
<dbReference type="NCBIfam" id="NF001199">
    <property type="entry name" value="PRK00164.2-1"/>
    <property type="match status" value="1"/>
</dbReference>
<comment type="similarity">
    <text evidence="5">In the N-terminal section; belongs to the radical SAM superfamily. MoaA family.</text>
</comment>
<evidence type="ECO:0000256" key="7">
    <source>
        <dbReference type="ARBA" id="ARBA00022691"/>
    </source>
</evidence>
<keyword evidence="14" id="KW-0456">Lyase</keyword>
<dbReference type="NCBIfam" id="NF006870">
    <property type="entry name" value="PRK09364.1"/>
    <property type="match status" value="1"/>
</dbReference>
<dbReference type="InterPro" id="IPR000385">
    <property type="entry name" value="MoaA_NifB_PqqE_Fe-S-bd_CS"/>
</dbReference>
<proteinExistence type="inferred from homology"/>
<dbReference type="InterPro" id="IPR006638">
    <property type="entry name" value="Elp3/MiaA/NifB-like_rSAM"/>
</dbReference>
<dbReference type="InterPro" id="IPR058240">
    <property type="entry name" value="rSAM_sf"/>
</dbReference>
<evidence type="ECO:0000256" key="15">
    <source>
        <dbReference type="ARBA" id="ARBA00048697"/>
    </source>
</evidence>
<accession>A0ABR1BGZ4</accession>
<evidence type="ECO:0000256" key="9">
    <source>
        <dbReference type="ARBA" id="ARBA00022741"/>
    </source>
</evidence>
<evidence type="ECO:0000256" key="4">
    <source>
        <dbReference type="ARBA" id="ARBA00008484"/>
    </source>
</evidence>
<dbReference type="SFLD" id="SFLDG01383">
    <property type="entry name" value="cyclic_pyranopterin_phosphate"/>
    <property type="match status" value="1"/>
</dbReference>
<evidence type="ECO:0000259" key="16">
    <source>
        <dbReference type="PROSITE" id="PS51918"/>
    </source>
</evidence>
<dbReference type="NCBIfam" id="TIGR00581">
    <property type="entry name" value="moaC"/>
    <property type="match status" value="1"/>
</dbReference>
<dbReference type="PANTHER" id="PTHR22960">
    <property type="entry name" value="MOLYBDOPTERIN COFACTOR SYNTHESIS PROTEIN A"/>
    <property type="match status" value="1"/>
</dbReference>
<dbReference type="SFLD" id="SFLDG01386">
    <property type="entry name" value="main_SPASM_domain-containing"/>
    <property type="match status" value="1"/>
</dbReference>
<comment type="catalytic activity">
    <reaction evidence="1">
        <text>(8S)-3',8-cyclo-7,8-dihydroguanosine 5'-triphosphate = cyclic pyranopterin phosphate + diphosphate</text>
        <dbReference type="Rhea" id="RHEA:49580"/>
        <dbReference type="ChEBI" id="CHEBI:33019"/>
        <dbReference type="ChEBI" id="CHEBI:59648"/>
        <dbReference type="ChEBI" id="CHEBI:131766"/>
        <dbReference type="EC" id="4.6.1.17"/>
    </reaction>
</comment>
<comment type="similarity">
    <text evidence="4">In the C-terminal section; belongs to the MoaC family.</text>
</comment>
<feature type="domain" description="Radical SAM core" evidence="16">
    <location>
        <begin position="41"/>
        <end position="263"/>
    </location>
</feature>
<dbReference type="SFLD" id="SFLDS00029">
    <property type="entry name" value="Radical_SAM"/>
    <property type="match status" value="1"/>
</dbReference>
<organism evidence="17 18">
    <name type="scientific">Polyplax serrata</name>
    <name type="common">Common mouse louse</name>
    <dbReference type="NCBI Taxonomy" id="468196"/>
    <lineage>
        <taxon>Eukaryota</taxon>
        <taxon>Metazoa</taxon>
        <taxon>Ecdysozoa</taxon>
        <taxon>Arthropoda</taxon>
        <taxon>Hexapoda</taxon>
        <taxon>Insecta</taxon>
        <taxon>Pterygota</taxon>
        <taxon>Neoptera</taxon>
        <taxon>Paraneoptera</taxon>
        <taxon>Psocodea</taxon>
        <taxon>Troctomorpha</taxon>
        <taxon>Phthiraptera</taxon>
        <taxon>Anoplura</taxon>
        <taxon>Polyplacidae</taxon>
        <taxon>Polyplax</taxon>
    </lineage>
</organism>
<dbReference type="InterPro" id="IPR040064">
    <property type="entry name" value="MoaA-like"/>
</dbReference>